<organism evidence="2">
    <name type="scientific">bioreactor metagenome</name>
    <dbReference type="NCBI Taxonomy" id="1076179"/>
    <lineage>
        <taxon>unclassified sequences</taxon>
        <taxon>metagenomes</taxon>
        <taxon>ecological metagenomes</taxon>
    </lineage>
</organism>
<dbReference type="InterPro" id="IPR001584">
    <property type="entry name" value="Integrase_cat-core"/>
</dbReference>
<dbReference type="GO" id="GO:0015074">
    <property type="term" value="P:DNA integration"/>
    <property type="evidence" value="ECO:0007669"/>
    <property type="project" value="InterPro"/>
</dbReference>
<dbReference type="PANTHER" id="PTHR35004">
    <property type="entry name" value="TRANSPOSASE RV3428C-RELATED"/>
    <property type="match status" value="1"/>
</dbReference>
<dbReference type="AlphaFoldDB" id="A0A644ZG27"/>
<protein>
    <recommendedName>
        <fullName evidence="1">Integrase catalytic domain-containing protein</fullName>
    </recommendedName>
</protein>
<dbReference type="Gene3D" id="3.30.420.10">
    <property type="entry name" value="Ribonuclease H-like superfamily/Ribonuclease H"/>
    <property type="match status" value="1"/>
</dbReference>
<proteinExistence type="predicted"/>
<feature type="domain" description="Integrase catalytic" evidence="1">
    <location>
        <begin position="126"/>
        <end position="301"/>
    </location>
</feature>
<reference evidence="2" key="1">
    <citation type="submission" date="2019-08" db="EMBL/GenBank/DDBJ databases">
        <authorList>
            <person name="Kucharzyk K."/>
            <person name="Murdoch R.W."/>
            <person name="Higgins S."/>
            <person name="Loffler F."/>
        </authorList>
    </citation>
    <scope>NUCLEOTIDE SEQUENCE</scope>
</reference>
<sequence length="499" mass="56734">MSQIENIKNMWREGSTIAEIREVTDLDRKTISKYIQQEDFSKDPVQYAKETRPSKLDPYKPIIDDLLEKQSEYFHKQRFTAKRMHEYLVEECGAKELEHSYILVRKYMKRWKNERRRNNGPGTLKLVWHPGEAQADFGQADFIDTDGSYVRKHYLVMSFPFSNMALYEILPGENGECVCQGLQDFFTYLGGVPYSILFDNATGIAKRYANIIQQSELFTRFRLHHNFVARFANIRSGWEKGNVENKVGALRRNLLVPPMQLYYPIQQFNKEVMIPRSFAFRADEQHYEKGASFRELFVQDRKALGPLPAKAFHVAKIESLGTNGTGSLTLESGHTYVLGSGRANESVLVSKGAWDISVYTKDGVFIKTFPRAYGKEPSTVYDIEAMLSSSIHKPNAWMNSPVRDVMEDGGFKQYLDEIDNAGRRRGLYMLNECAERFGFGVASVAANRLCKDGKVPSRDDLVVLCNRMASFPLEASDNATNVNLGAYDALLNKSGGAVS</sequence>
<dbReference type="PANTHER" id="PTHR35004:SF7">
    <property type="entry name" value="INTEGRASE PROTEIN"/>
    <property type="match status" value="1"/>
</dbReference>
<gene>
    <name evidence="2" type="ORF">SDC9_85901</name>
</gene>
<name>A0A644ZG27_9ZZZZ</name>
<evidence type="ECO:0000313" key="2">
    <source>
        <dbReference type="EMBL" id="MPM39268.1"/>
    </source>
</evidence>
<evidence type="ECO:0000259" key="1">
    <source>
        <dbReference type="PROSITE" id="PS50994"/>
    </source>
</evidence>
<dbReference type="NCBIfam" id="NF033546">
    <property type="entry name" value="transpos_IS21"/>
    <property type="match status" value="1"/>
</dbReference>
<dbReference type="InterPro" id="IPR036397">
    <property type="entry name" value="RNaseH_sf"/>
</dbReference>
<accession>A0A644ZG27</accession>
<dbReference type="PROSITE" id="PS50994">
    <property type="entry name" value="INTEGRASE"/>
    <property type="match status" value="1"/>
</dbReference>
<dbReference type="GO" id="GO:0003676">
    <property type="term" value="F:nucleic acid binding"/>
    <property type="evidence" value="ECO:0007669"/>
    <property type="project" value="InterPro"/>
</dbReference>
<comment type="caution">
    <text evidence="2">The sequence shown here is derived from an EMBL/GenBank/DDBJ whole genome shotgun (WGS) entry which is preliminary data.</text>
</comment>
<dbReference type="EMBL" id="VSSQ01008582">
    <property type="protein sequence ID" value="MPM39268.1"/>
    <property type="molecule type" value="Genomic_DNA"/>
</dbReference>